<reference evidence="1 2" key="1">
    <citation type="journal article" date="2020" name="Microb. Ecol.">
        <title>Ecogenomics of the Marine Benthic Filamentous Cyanobacterium Adonisia.</title>
        <authorList>
            <person name="Walter J.M."/>
            <person name="Coutinho F.H."/>
            <person name="Leomil L."/>
            <person name="Hargreaves P.I."/>
            <person name="Campeao M.E."/>
            <person name="Vieira V.V."/>
            <person name="Silva B.S."/>
            <person name="Fistarol G.O."/>
            <person name="Salomon P.S."/>
            <person name="Sawabe T."/>
            <person name="Mino S."/>
            <person name="Hosokawa M."/>
            <person name="Miyashita H."/>
            <person name="Maruyama F."/>
            <person name="van Verk M.C."/>
            <person name="Dutilh B.E."/>
            <person name="Thompson C.C."/>
            <person name="Thompson F.L."/>
        </authorList>
    </citation>
    <scope>NUCLEOTIDE SEQUENCE [LARGE SCALE GENOMIC DNA]</scope>
    <source>
        <strain evidence="1 2">CCMR0081</strain>
    </source>
</reference>
<organism evidence="1 2">
    <name type="scientific">Adonisia turfae CCMR0081</name>
    <dbReference type="NCBI Taxonomy" id="2292702"/>
    <lineage>
        <taxon>Bacteria</taxon>
        <taxon>Bacillati</taxon>
        <taxon>Cyanobacteriota</taxon>
        <taxon>Adonisia</taxon>
        <taxon>Adonisia turfae</taxon>
    </lineage>
</organism>
<protein>
    <submittedName>
        <fullName evidence="1">YtxH domain-containing protein</fullName>
    </submittedName>
</protein>
<keyword evidence="2" id="KW-1185">Reference proteome</keyword>
<accession>A0A6M0RM20</accession>
<evidence type="ECO:0000313" key="2">
    <source>
        <dbReference type="Proteomes" id="UP000481033"/>
    </source>
</evidence>
<proteinExistence type="predicted"/>
<name>A0A6M0RM20_9CYAN</name>
<dbReference type="AlphaFoldDB" id="A0A6M0RM20"/>
<dbReference type="EMBL" id="QXHD01000004">
    <property type="protein sequence ID" value="NEZ57209.1"/>
    <property type="molecule type" value="Genomic_DNA"/>
</dbReference>
<evidence type="ECO:0000313" key="1">
    <source>
        <dbReference type="EMBL" id="NEZ57209.1"/>
    </source>
</evidence>
<dbReference type="RefSeq" id="WP_163671246.1">
    <property type="nucleotide sequence ID" value="NZ_QXHD01000004.1"/>
</dbReference>
<dbReference type="Proteomes" id="UP000481033">
    <property type="component" value="Unassembled WGS sequence"/>
</dbReference>
<sequence>MDDWLKQLQQDLQEAVHSTLEQTEQFLDVLAEQAVNVVSPVLDAADELADELAEQVVENISPPISQALDDLETQLDPVVGSMVSWCEQTMAPIHQTLTPWLQNHPKCAGCSYYHGESYGGQMLVCALHPHGPEDYDECPDWESVWPKPDGD</sequence>
<gene>
    <name evidence="1" type="ORF">DXZ20_16300</name>
</gene>
<comment type="caution">
    <text evidence="1">The sequence shown here is derived from an EMBL/GenBank/DDBJ whole genome shotgun (WGS) entry which is preliminary data.</text>
</comment>
<dbReference type="Gene3D" id="1.20.120.20">
    <property type="entry name" value="Apolipoprotein"/>
    <property type="match status" value="1"/>
</dbReference>